<comment type="caution">
    <text evidence="2">The sequence shown here is derived from an EMBL/GenBank/DDBJ whole genome shotgun (WGS) entry which is preliminary data.</text>
</comment>
<dbReference type="SUPFAM" id="SSF51182">
    <property type="entry name" value="RmlC-like cupins"/>
    <property type="match status" value="1"/>
</dbReference>
<evidence type="ECO:0000313" key="3">
    <source>
        <dbReference type="Proteomes" id="UP000487649"/>
    </source>
</evidence>
<dbReference type="PANTHER" id="PTHR46797">
    <property type="entry name" value="HTH-TYPE TRANSCRIPTIONAL REGULATOR"/>
    <property type="match status" value="1"/>
</dbReference>
<organism evidence="2 3">
    <name type="scientific">Turicibacter sanguinis</name>
    <dbReference type="NCBI Taxonomy" id="154288"/>
    <lineage>
        <taxon>Bacteria</taxon>
        <taxon>Bacillati</taxon>
        <taxon>Bacillota</taxon>
        <taxon>Erysipelotrichia</taxon>
        <taxon>Erysipelotrichales</taxon>
        <taxon>Turicibacteraceae</taxon>
        <taxon>Turicibacter</taxon>
    </lineage>
</organism>
<dbReference type="Pfam" id="PF01381">
    <property type="entry name" value="HTH_3"/>
    <property type="match status" value="1"/>
</dbReference>
<dbReference type="GeneID" id="60059815"/>
<gene>
    <name evidence="2" type="ORF">GMA92_04120</name>
</gene>
<evidence type="ECO:0000256" key="1">
    <source>
        <dbReference type="ARBA" id="ARBA00023125"/>
    </source>
</evidence>
<evidence type="ECO:0000313" key="2">
    <source>
        <dbReference type="EMBL" id="MTK20624.1"/>
    </source>
</evidence>
<dbReference type="SUPFAM" id="SSF47413">
    <property type="entry name" value="lambda repressor-like DNA-binding domains"/>
    <property type="match status" value="1"/>
</dbReference>
<dbReference type="PANTHER" id="PTHR46797:SF2">
    <property type="entry name" value="TRANSCRIPTIONAL REGULATOR"/>
    <property type="match status" value="1"/>
</dbReference>
<reference evidence="2 3" key="1">
    <citation type="journal article" date="2019" name="Nat. Med.">
        <title>A library of human gut bacterial isolates paired with longitudinal multiomics data enables mechanistic microbiome research.</title>
        <authorList>
            <person name="Poyet M."/>
            <person name="Groussin M."/>
            <person name="Gibbons S.M."/>
            <person name="Avila-Pacheco J."/>
            <person name="Jiang X."/>
            <person name="Kearney S.M."/>
            <person name="Perrotta A.R."/>
            <person name="Berdy B."/>
            <person name="Zhao S."/>
            <person name="Lieberman T.D."/>
            <person name="Swanson P.K."/>
            <person name="Smith M."/>
            <person name="Roesemann S."/>
            <person name="Alexander J.E."/>
            <person name="Rich S.A."/>
            <person name="Livny J."/>
            <person name="Vlamakis H."/>
            <person name="Clish C."/>
            <person name="Bullock K."/>
            <person name="Deik A."/>
            <person name="Scott J."/>
            <person name="Pierce K.A."/>
            <person name="Xavier R.J."/>
            <person name="Alm E.J."/>
        </authorList>
    </citation>
    <scope>NUCLEOTIDE SEQUENCE [LARGE SCALE GENOMIC DNA]</scope>
    <source>
        <strain evidence="2 3">BIOML-A198</strain>
    </source>
</reference>
<dbReference type="AlphaFoldDB" id="A0A173UL65"/>
<dbReference type="Gene3D" id="1.10.260.40">
    <property type="entry name" value="lambda repressor-like DNA-binding domains"/>
    <property type="match status" value="1"/>
</dbReference>
<dbReference type="GO" id="GO:0003700">
    <property type="term" value="F:DNA-binding transcription factor activity"/>
    <property type="evidence" value="ECO:0007669"/>
    <property type="project" value="TreeGrafter"/>
</dbReference>
<dbReference type="SMART" id="SM00530">
    <property type="entry name" value="HTH_XRE"/>
    <property type="match status" value="1"/>
</dbReference>
<dbReference type="InterPro" id="IPR011051">
    <property type="entry name" value="RmlC_Cupin_sf"/>
</dbReference>
<keyword evidence="1" id="KW-0238">DNA-binding</keyword>
<accession>A0A173UL65</accession>
<dbReference type="PROSITE" id="PS50943">
    <property type="entry name" value="HTH_CROC1"/>
    <property type="match status" value="1"/>
</dbReference>
<dbReference type="Gene3D" id="2.60.120.10">
    <property type="entry name" value="Jelly Rolls"/>
    <property type="match status" value="1"/>
</dbReference>
<dbReference type="CDD" id="cd00093">
    <property type="entry name" value="HTH_XRE"/>
    <property type="match status" value="1"/>
</dbReference>
<dbReference type="InterPro" id="IPR050807">
    <property type="entry name" value="TransReg_Diox_bact_type"/>
</dbReference>
<name>A0A173UL65_9FIRM</name>
<dbReference type="GO" id="GO:0005829">
    <property type="term" value="C:cytosol"/>
    <property type="evidence" value="ECO:0007669"/>
    <property type="project" value="TreeGrafter"/>
</dbReference>
<dbReference type="RefSeq" id="WP_006783180.1">
    <property type="nucleotide sequence ID" value="NZ_CABJBH010000018.1"/>
</dbReference>
<dbReference type="GO" id="GO:0003677">
    <property type="term" value="F:DNA binding"/>
    <property type="evidence" value="ECO:0007669"/>
    <property type="project" value="UniProtKB-KW"/>
</dbReference>
<proteinExistence type="predicted"/>
<sequence>MIIGEKIRRLRMELQLTQEELADRTELTKGYISQVERDLASPSIATLVDILEALGTTLGEFFAEEKNDQKVVFQREDVFIKEELDYNMTIRWIIPNAQKNEMEPIIVDLEPGGMSYDDEPHHGEEFGYVLKGEVELVLGTKRYKVKKGESFYYKADVDHKLKNSSKAPASVLWVATPPTF</sequence>
<dbReference type="Proteomes" id="UP000487649">
    <property type="component" value="Unassembled WGS sequence"/>
</dbReference>
<protein>
    <submittedName>
        <fullName evidence="2">Cupin domain-containing protein</fullName>
    </submittedName>
</protein>
<dbReference type="CDD" id="cd02209">
    <property type="entry name" value="cupin_XRE_C"/>
    <property type="match status" value="1"/>
</dbReference>
<dbReference type="InterPro" id="IPR001387">
    <property type="entry name" value="Cro/C1-type_HTH"/>
</dbReference>
<dbReference type="InterPro" id="IPR013096">
    <property type="entry name" value="Cupin_2"/>
</dbReference>
<dbReference type="OrthoDB" id="9814553at2"/>
<dbReference type="InterPro" id="IPR010982">
    <property type="entry name" value="Lambda_DNA-bd_dom_sf"/>
</dbReference>
<dbReference type="InterPro" id="IPR014710">
    <property type="entry name" value="RmlC-like_jellyroll"/>
</dbReference>
<dbReference type="Pfam" id="PF07883">
    <property type="entry name" value="Cupin_2"/>
    <property type="match status" value="1"/>
</dbReference>
<dbReference type="EMBL" id="WMQE01000006">
    <property type="protein sequence ID" value="MTK20624.1"/>
    <property type="molecule type" value="Genomic_DNA"/>
</dbReference>